<organism evidence="5 6">
    <name type="scientific">Kineosporia corallincola</name>
    <dbReference type="NCBI Taxonomy" id="2835133"/>
    <lineage>
        <taxon>Bacteria</taxon>
        <taxon>Bacillati</taxon>
        <taxon>Actinomycetota</taxon>
        <taxon>Actinomycetes</taxon>
        <taxon>Kineosporiales</taxon>
        <taxon>Kineosporiaceae</taxon>
        <taxon>Kineosporia</taxon>
    </lineage>
</organism>
<dbReference type="PROSITE" id="PS50893">
    <property type="entry name" value="ABC_TRANSPORTER_2"/>
    <property type="match status" value="1"/>
</dbReference>
<dbReference type="SUPFAM" id="SSF52540">
    <property type="entry name" value="P-loop containing nucleoside triphosphate hydrolases"/>
    <property type="match status" value="1"/>
</dbReference>
<feature type="domain" description="ABC transporter" evidence="4">
    <location>
        <begin position="20"/>
        <end position="251"/>
    </location>
</feature>
<evidence type="ECO:0000313" key="6">
    <source>
        <dbReference type="Proteomes" id="UP001197247"/>
    </source>
</evidence>
<dbReference type="SMART" id="SM00382">
    <property type="entry name" value="AAA"/>
    <property type="match status" value="1"/>
</dbReference>
<keyword evidence="3 5" id="KW-0067">ATP-binding</keyword>
<evidence type="ECO:0000259" key="4">
    <source>
        <dbReference type="PROSITE" id="PS50893"/>
    </source>
</evidence>
<name>A0ABS5TB23_9ACTN</name>
<gene>
    <name evidence="5" type="ORF">KIH74_05045</name>
</gene>
<comment type="caution">
    <text evidence="5">The sequence shown here is derived from an EMBL/GenBank/DDBJ whole genome shotgun (WGS) entry which is preliminary data.</text>
</comment>
<accession>A0ABS5TB23</accession>
<sequence>MSAPHPMAERAGTTTSGPVFEVQGLGKFFPKGNEDIVALREYDLRVEPGQFLVLLGRSGCGKSTLLNLLAGLTRPSTGTIRYHGAPLTGPDTRIGYLTQHDTLMPWRDVTRNIEMPRELRGDDRRSRRRAALDLVELVGLRGFEKHYPRELSGGMRRRVSLARMLCGEPETLLMDEPFGALDAQLRMELQGELLRLWQGSGRTVVFVTHDIEEALVLADRVVVLGRVGAVLLDQRVGLPRPRDPDDVRVDPRFVQLHRQLSSALKEGAR</sequence>
<dbReference type="PROSITE" id="PS00211">
    <property type="entry name" value="ABC_TRANSPORTER_1"/>
    <property type="match status" value="1"/>
</dbReference>
<reference evidence="5 6" key="1">
    <citation type="submission" date="2021-05" db="EMBL/GenBank/DDBJ databases">
        <title>Kineosporia and Streptomyces sp. nov. two new marine actinobacteria isolated from Coral.</title>
        <authorList>
            <person name="Buangrab K."/>
            <person name="Sutthacheep M."/>
            <person name="Yeemin T."/>
            <person name="Harunari E."/>
            <person name="Igarashi Y."/>
            <person name="Kanchanasin P."/>
            <person name="Tanasupawat S."/>
            <person name="Phongsopitanun W."/>
        </authorList>
    </citation>
    <scope>NUCLEOTIDE SEQUENCE [LARGE SCALE GENOMIC DNA]</scope>
    <source>
        <strain evidence="5 6">J2-2</strain>
    </source>
</reference>
<evidence type="ECO:0000256" key="1">
    <source>
        <dbReference type="ARBA" id="ARBA00022448"/>
    </source>
</evidence>
<dbReference type="InterPro" id="IPR003439">
    <property type="entry name" value="ABC_transporter-like_ATP-bd"/>
</dbReference>
<keyword evidence="1" id="KW-0813">Transport</keyword>
<dbReference type="PANTHER" id="PTHR42788:SF13">
    <property type="entry name" value="ALIPHATIC SULFONATES IMPORT ATP-BINDING PROTEIN SSUB"/>
    <property type="match status" value="1"/>
</dbReference>
<keyword evidence="2" id="KW-0547">Nucleotide-binding</keyword>
<dbReference type="GO" id="GO:0005524">
    <property type="term" value="F:ATP binding"/>
    <property type="evidence" value="ECO:0007669"/>
    <property type="project" value="UniProtKB-KW"/>
</dbReference>
<dbReference type="InterPro" id="IPR003593">
    <property type="entry name" value="AAA+_ATPase"/>
</dbReference>
<dbReference type="CDD" id="cd03293">
    <property type="entry name" value="ABC_NrtD_SsuB_transporters"/>
    <property type="match status" value="1"/>
</dbReference>
<keyword evidence="6" id="KW-1185">Reference proteome</keyword>
<dbReference type="Pfam" id="PF00005">
    <property type="entry name" value="ABC_tran"/>
    <property type="match status" value="1"/>
</dbReference>
<dbReference type="InterPro" id="IPR050166">
    <property type="entry name" value="ABC_transporter_ATP-bind"/>
</dbReference>
<protein>
    <submittedName>
        <fullName evidence="5">ABC transporter ATP-binding protein</fullName>
    </submittedName>
</protein>
<dbReference type="EMBL" id="JAHBAY010000002">
    <property type="protein sequence ID" value="MBT0768277.1"/>
    <property type="molecule type" value="Genomic_DNA"/>
</dbReference>
<dbReference type="InterPro" id="IPR017871">
    <property type="entry name" value="ABC_transporter-like_CS"/>
</dbReference>
<dbReference type="RefSeq" id="WP_214154578.1">
    <property type="nucleotide sequence ID" value="NZ_JAHBAY010000002.1"/>
</dbReference>
<dbReference type="PANTHER" id="PTHR42788">
    <property type="entry name" value="TAURINE IMPORT ATP-BINDING PROTEIN-RELATED"/>
    <property type="match status" value="1"/>
</dbReference>
<dbReference type="InterPro" id="IPR027417">
    <property type="entry name" value="P-loop_NTPase"/>
</dbReference>
<dbReference type="Proteomes" id="UP001197247">
    <property type="component" value="Unassembled WGS sequence"/>
</dbReference>
<evidence type="ECO:0000256" key="2">
    <source>
        <dbReference type="ARBA" id="ARBA00022741"/>
    </source>
</evidence>
<proteinExistence type="predicted"/>
<dbReference type="Gene3D" id="3.40.50.300">
    <property type="entry name" value="P-loop containing nucleotide triphosphate hydrolases"/>
    <property type="match status" value="1"/>
</dbReference>
<evidence type="ECO:0000256" key="3">
    <source>
        <dbReference type="ARBA" id="ARBA00022840"/>
    </source>
</evidence>
<evidence type="ECO:0000313" key="5">
    <source>
        <dbReference type="EMBL" id="MBT0768277.1"/>
    </source>
</evidence>